<reference evidence="2" key="1">
    <citation type="submission" date="2021-10" db="EMBL/GenBank/DDBJ databases">
        <title>Melipona bicolor Genome sequencing and assembly.</title>
        <authorList>
            <person name="Araujo N.S."/>
            <person name="Arias M.C."/>
        </authorList>
    </citation>
    <scope>NUCLEOTIDE SEQUENCE</scope>
    <source>
        <strain evidence="2">USP_2M_L1-L4_2017</strain>
        <tissue evidence="2">Whole body</tissue>
    </source>
</reference>
<evidence type="ECO:0000256" key="1">
    <source>
        <dbReference type="SAM" id="MobiDB-lite"/>
    </source>
</evidence>
<feature type="region of interest" description="Disordered" evidence="1">
    <location>
        <begin position="50"/>
        <end position="101"/>
    </location>
</feature>
<keyword evidence="3" id="KW-1185">Reference proteome</keyword>
<accession>A0AA40KWT0</accession>
<dbReference type="Proteomes" id="UP001177670">
    <property type="component" value="Unassembled WGS sequence"/>
</dbReference>
<dbReference type="PROSITE" id="PS51257">
    <property type="entry name" value="PROKAR_LIPOPROTEIN"/>
    <property type="match status" value="1"/>
</dbReference>
<proteinExistence type="predicted"/>
<sequence>MRPLTSVATSGCSPLLPTQALQAFQACTTTTLGLVVPAILLPAATPPSRRTTITRVDEHDDDDEDDDDDDDDDDDVASNSVSAVDGGASGPRVLPSGPSTRQQHAHGVSLFLIYFLSMICHPSVVRSVFDQSSISLRSAFAGNKRKIRRRKSLLGCSFTIRYLSL</sequence>
<organism evidence="2 3">
    <name type="scientific">Melipona bicolor</name>
    <dbReference type="NCBI Taxonomy" id="60889"/>
    <lineage>
        <taxon>Eukaryota</taxon>
        <taxon>Metazoa</taxon>
        <taxon>Ecdysozoa</taxon>
        <taxon>Arthropoda</taxon>
        <taxon>Hexapoda</taxon>
        <taxon>Insecta</taxon>
        <taxon>Pterygota</taxon>
        <taxon>Neoptera</taxon>
        <taxon>Endopterygota</taxon>
        <taxon>Hymenoptera</taxon>
        <taxon>Apocrita</taxon>
        <taxon>Aculeata</taxon>
        <taxon>Apoidea</taxon>
        <taxon>Anthophila</taxon>
        <taxon>Apidae</taxon>
        <taxon>Melipona</taxon>
    </lineage>
</organism>
<evidence type="ECO:0000313" key="3">
    <source>
        <dbReference type="Proteomes" id="UP001177670"/>
    </source>
</evidence>
<protein>
    <submittedName>
        <fullName evidence="2">Uncharacterized protein</fullName>
    </submittedName>
</protein>
<dbReference type="AlphaFoldDB" id="A0AA40KWT0"/>
<comment type="caution">
    <text evidence="2">The sequence shown here is derived from an EMBL/GenBank/DDBJ whole genome shotgun (WGS) entry which is preliminary data.</text>
</comment>
<dbReference type="EMBL" id="JAHYIQ010000001">
    <property type="protein sequence ID" value="KAK1135936.1"/>
    <property type="molecule type" value="Genomic_DNA"/>
</dbReference>
<evidence type="ECO:0000313" key="2">
    <source>
        <dbReference type="EMBL" id="KAK1135936.1"/>
    </source>
</evidence>
<gene>
    <name evidence="2" type="ORF">K0M31_000508</name>
</gene>
<feature type="compositionally biased region" description="Acidic residues" evidence="1">
    <location>
        <begin position="59"/>
        <end position="76"/>
    </location>
</feature>
<name>A0AA40KWT0_9HYME</name>